<reference evidence="2" key="1">
    <citation type="submission" date="2020-08" db="EMBL/GenBank/DDBJ databases">
        <title>Lacibacter sp. S13-6-6 genome sequencing.</title>
        <authorList>
            <person name="Jin L."/>
        </authorList>
    </citation>
    <scope>NUCLEOTIDE SEQUENCE [LARGE SCALE GENOMIC DNA]</scope>
    <source>
        <strain evidence="2">S13-6-6</strain>
    </source>
</reference>
<dbReference type="RefSeq" id="WP_182801466.1">
    <property type="nucleotide sequence ID" value="NZ_CP060007.1"/>
</dbReference>
<dbReference type="EMBL" id="CP060007">
    <property type="protein sequence ID" value="QNA43201.1"/>
    <property type="molecule type" value="Genomic_DNA"/>
</dbReference>
<proteinExistence type="predicted"/>
<evidence type="ECO:0000313" key="1">
    <source>
        <dbReference type="EMBL" id="QNA43201.1"/>
    </source>
</evidence>
<organism evidence="1 2">
    <name type="scientific">Lacibacter sediminis</name>
    <dbReference type="NCBI Taxonomy" id="2760713"/>
    <lineage>
        <taxon>Bacteria</taxon>
        <taxon>Pseudomonadati</taxon>
        <taxon>Bacteroidota</taxon>
        <taxon>Chitinophagia</taxon>
        <taxon>Chitinophagales</taxon>
        <taxon>Chitinophagaceae</taxon>
        <taxon>Lacibacter</taxon>
    </lineage>
</organism>
<accession>A0A7G5XCJ8</accession>
<dbReference type="AlphaFoldDB" id="A0A7G5XCJ8"/>
<protein>
    <submittedName>
        <fullName evidence="1">Uncharacterized protein</fullName>
    </submittedName>
</protein>
<keyword evidence="2" id="KW-1185">Reference proteome</keyword>
<dbReference type="Proteomes" id="UP000515344">
    <property type="component" value="Chromosome"/>
</dbReference>
<sequence>MHIQLHDDITLKEIKTVFSDYYPYLKLEFYSKPHLLYESSDECDVLPDEKRLKDIKEVHIDGVIDIQPTEKVTDLEFEFQRRFGLPVQVLRLEQGKWQQTTGMDTFTLRDVNQFSKNDSDDDLVEDYEEGFEELKTE</sequence>
<dbReference type="KEGG" id="lacs:H4075_14055"/>
<evidence type="ECO:0000313" key="2">
    <source>
        <dbReference type="Proteomes" id="UP000515344"/>
    </source>
</evidence>
<name>A0A7G5XCJ8_9BACT</name>
<gene>
    <name evidence="1" type="ORF">H4075_14055</name>
</gene>